<dbReference type="GO" id="GO:0015628">
    <property type="term" value="P:protein secretion by the type II secretion system"/>
    <property type="evidence" value="ECO:0007669"/>
    <property type="project" value="InterPro"/>
</dbReference>
<keyword evidence="8" id="KW-0472">Membrane</keyword>
<keyword evidence="13" id="KW-1185">Reference proteome</keyword>
<evidence type="ECO:0000256" key="4">
    <source>
        <dbReference type="ARBA" id="ARBA00022481"/>
    </source>
</evidence>
<dbReference type="Gene3D" id="3.55.40.10">
    <property type="entry name" value="minor pseudopilin epsh domain"/>
    <property type="match status" value="1"/>
</dbReference>
<accession>A0AAW9Q9R7</accession>
<evidence type="ECO:0000313" key="13">
    <source>
        <dbReference type="Proteomes" id="UP001336250"/>
    </source>
</evidence>
<keyword evidence="4" id="KW-0488">Methylation</keyword>
<evidence type="ECO:0000259" key="11">
    <source>
        <dbReference type="Pfam" id="PF12019"/>
    </source>
</evidence>
<keyword evidence="6" id="KW-0812">Transmembrane</keyword>
<comment type="caution">
    <text evidence="12">The sequence shown here is derived from an EMBL/GenBank/DDBJ whole genome shotgun (WGS) entry which is preliminary data.</text>
</comment>
<evidence type="ECO:0000256" key="6">
    <source>
        <dbReference type="ARBA" id="ARBA00022692"/>
    </source>
</evidence>
<evidence type="ECO:0000256" key="2">
    <source>
        <dbReference type="ARBA" id="ARBA00021549"/>
    </source>
</evidence>
<comment type="subcellular location">
    <subcellularLocation>
        <location evidence="1">Cell inner membrane</location>
        <topology evidence="1">Single-pass membrane protein</topology>
    </subcellularLocation>
</comment>
<evidence type="ECO:0000256" key="10">
    <source>
        <dbReference type="ARBA" id="ARBA00030775"/>
    </source>
</evidence>
<evidence type="ECO:0000256" key="3">
    <source>
        <dbReference type="ARBA" id="ARBA00022475"/>
    </source>
</evidence>
<dbReference type="GO" id="GO:0015627">
    <property type="term" value="C:type II protein secretion system complex"/>
    <property type="evidence" value="ECO:0007669"/>
    <property type="project" value="InterPro"/>
</dbReference>
<comment type="similarity">
    <text evidence="9">Belongs to the GSP H family.</text>
</comment>
<keyword evidence="7" id="KW-1133">Transmembrane helix</keyword>
<gene>
    <name evidence="12" type="ORF">V4F39_04205</name>
</gene>
<dbReference type="SUPFAM" id="SSF54523">
    <property type="entry name" value="Pili subunits"/>
    <property type="match status" value="1"/>
</dbReference>
<keyword evidence="3" id="KW-1003">Cell membrane</keyword>
<name>A0AAW9Q9R7_9BURK</name>
<dbReference type="GO" id="GO:0005886">
    <property type="term" value="C:plasma membrane"/>
    <property type="evidence" value="ECO:0007669"/>
    <property type="project" value="UniProtKB-SubCell"/>
</dbReference>
<evidence type="ECO:0000256" key="5">
    <source>
        <dbReference type="ARBA" id="ARBA00022519"/>
    </source>
</evidence>
<protein>
    <recommendedName>
        <fullName evidence="2">Type II secretion system protein H</fullName>
    </recommendedName>
    <alternativeName>
        <fullName evidence="10">General secretion pathway protein H</fullName>
    </alternativeName>
</protein>
<evidence type="ECO:0000256" key="8">
    <source>
        <dbReference type="ARBA" id="ARBA00023136"/>
    </source>
</evidence>
<keyword evidence="5" id="KW-0997">Cell inner membrane</keyword>
<proteinExistence type="inferred from homology"/>
<dbReference type="RefSeq" id="WP_332288039.1">
    <property type="nucleotide sequence ID" value="NZ_JAZIBG010000012.1"/>
</dbReference>
<organism evidence="12 13">
    <name type="scientific">Aquincola agrisoli</name>
    <dbReference type="NCBI Taxonomy" id="3119538"/>
    <lineage>
        <taxon>Bacteria</taxon>
        <taxon>Pseudomonadati</taxon>
        <taxon>Pseudomonadota</taxon>
        <taxon>Betaproteobacteria</taxon>
        <taxon>Burkholderiales</taxon>
        <taxon>Sphaerotilaceae</taxon>
        <taxon>Aquincola</taxon>
    </lineage>
</organism>
<dbReference type="InterPro" id="IPR022346">
    <property type="entry name" value="T2SS_GspH"/>
</dbReference>
<dbReference type="Pfam" id="PF12019">
    <property type="entry name" value="GspH"/>
    <property type="match status" value="1"/>
</dbReference>
<feature type="domain" description="General secretion pathway GspH" evidence="11">
    <location>
        <begin position="37"/>
        <end position="144"/>
    </location>
</feature>
<evidence type="ECO:0000256" key="9">
    <source>
        <dbReference type="ARBA" id="ARBA00025772"/>
    </source>
</evidence>
<sequence length="164" mass="17555">MIEATVAAAILALLTSLATPAFVGSIERHRVEGTTYQLRTDIRYAHSEARARGETVRIGFWDTTAGSCYVMHTGEHCRCTHEGLAVCEASARPLRTVLLPAQSGVRLHANVAHMTFDGQRHTVTPAAAISIQSAHTPPLRTIVNVLGRTRVCAPAGAIAGYKPC</sequence>
<dbReference type="InterPro" id="IPR045584">
    <property type="entry name" value="Pilin-like"/>
</dbReference>
<evidence type="ECO:0000256" key="7">
    <source>
        <dbReference type="ARBA" id="ARBA00022989"/>
    </source>
</evidence>
<dbReference type="AlphaFoldDB" id="A0AAW9Q9R7"/>
<dbReference type="EMBL" id="JAZIBG010000012">
    <property type="protein sequence ID" value="MEF7613103.1"/>
    <property type="molecule type" value="Genomic_DNA"/>
</dbReference>
<evidence type="ECO:0000256" key="1">
    <source>
        <dbReference type="ARBA" id="ARBA00004377"/>
    </source>
</evidence>
<dbReference type="Proteomes" id="UP001336250">
    <property type="component" value="Unassembled WGS sequence"/>
</dbReference>
<evidence type="ECO:0000313" key="12">
    <source>
        <dbReference type="EMBL" id="MEF7613103.1"/>
    </source>
</evidence>
<reference evidence="12 13" key="1">
    <citation type="submission" date="2024-02" db="EMBL/GenBank/DDBJ databases">
        <title>Genome sequence of Aquincola sp. MAHUQ-54.</title>
        <authorList>
            <person name="Huq M.A."/>
        </authorList>
    </citation>
    <scope>NUCLEOTIDE SEQUENCE [LARGE SCALE GENOMIC DNA]</scope>
    <source>
        <strain evidence="12 13">MAHUQ-54</strain>
    </source>
</reference>